<evidence type="ECO:0000259" key="2">
    <source>
        <dbReference type="PROSITE" id="PS50158"/>
    </source>
</evidence>
<accession>A0A3B3T6K2</accession>
<dbReference type="Proteomes" id="UP000261540">
    <property type="component" value="Unplaced"/>
</dbReference>
<dbReference type="PROSITE" id="PS50158">
    <property type="entry name" value="ZF_CCHC"/>
    <property type="match status" value="1"/>
</dbReference>
<dbReference type="AlphaFoldDB" id="A0A3B3T6K2"/>
<dbReference type="SUPFAM" id="SSF57756">
    <property type="entry name" value="Retrovirus zinc finger-like domains"/>
    <property type="match status" value="1"/>
</dbReference>
<evidence type="ECO:0000313" key="4">
    <source>
        <dbReference type="Proteomes" id="UP000261540"/>
    </source>
</evidence>
<dbReference type="InterPro" id="IPR036875">
    <property type="entry name" value="Znf_CCHC_sf"/>
</dbReference>
<keyword evidence="1" id="KW-0862">Zinc</keyword>
<dbReference type="GO" id="GO:0003676">
    <property type="term" value="F:nucleic acid binding"/>
    <property type="evidence" value="ECO:0007669"/>
    <property type="project" value="InterPro"/>
</dbReference>
<evidence type="ECO:0000256" key="1">
    <source>
        <dbReference type="PROSITE-ProRule" id="PRU00047"/>
    </source>
</evidence>
<reference evidence="3" key="1">
    <citation type="submission" date="2025-08" db="UniProtKB">
        <authorList>
            <consortium name="Ensembl"/>
        </authorList>
    </citation>
    <scope>IDENTIFICATION</scope>
</reference>
<dbReference type="InterPro" id="IPR001878">
    <property type="entry name" value="Znf_CCHC"/>
</dbReference>
<dbReference type="Pfam" id="PF00098">
    <property type="entry name" value="zf-CCHC"/>
    <property type="match status" value="1"/>
</dbReference>
<reference evidence="3" key="2">
    <citation type="submission" date="2025-09" db="UniProtKB">
        <authorList>
            <consortium name="Ensembl"/>
        </authorList>
    </citation>
    <scope>IDENTIFICATION</scope>
</reference>
<dbReference type="Ensembl" id="ENSPKIT00000018922.1">
    <property type="protein sequence ID" value="ENSPKIP00000037936.1"/>
    <property type="gene ID" value="ENSPKIG00000015924.1"/>
</dbReference>
<dbReference type="Pfam" id="PF23058">
    <property type="entry name" value="RBD_ZCCHC3_2nd"/>
    <property type="match status" value="1"/>
</dbReference>
<dbReference type="PANTHER" id="PTHR46486">
    <property type="entry name" value="CCHC-TYPE DOMAIN-CONTAINING PROTEIN"/>
    <property type="match status" value="1"/>
</dbReference>
<keyword evidence="1" id="KW-0479">Metal-binding</keyword>
<dbReference type="GO" id="GO:0008270">
    <property type="term" value="F:zinc ion binding"/>
    <property type="evidence" value="ECO:0007669"/>
    <property type="project" value="UniProtKB-KW"/>
</dbReference>
<dbReference type="InterPro" id="IPR057811">
    <property type="entry name" value="RBD_ZCCHC3_2nd"/>
</dbReference>
<sequence length="149" mass="16219">DVMTHLSFLCSLQGVWPNGGYLHPPAYFSIGPNRGYLFYTGQPTFCRSCQGHGHKAEDCPDLKCRNCLEPGHMAKDCKGPQRCRHCSSEEHLARVCPQRSYAGVLAGGGQVRMCLTLFGAAVGGGMFLTSLSSLTACSSPRSVHVWWLP</sequence>
<name>A0A3B3T6K2_9TELE</name>
<keyword evidence="1" id="KW-0863">Zinc-finger</keyword>
<dbReference type="Gene3D" id="4.10.60.10">
    <property type="entry name" value="Zinc finger, CCHC-type"/>
    <property type="match status" value="1"/>
</dbReference>
<dbReference type="SMART" id="SM00343">
    <property type="entry name" value="ZnF_C2HC"/>
    <property type="match status" value="3"/>
</dbReference>
<feature type="domain" description="CCHC-type" evidence="2">
    <location>
        <begin position="63"/>
        <end position="78"/>
    </location>
</feature>
<dbReference type="GeneTree" id="ENSGT00530000063983"/>
<dbReference type="STRING" id="1676925.ENSPKIP00000037936"/>
<organism evidence="3 4">
    <name type="scientific">Paramormyrops kingsleyae</name>
    <dbReference type="NCBI Taxonomy" id="1676925"/>
    <lineage>
        <taxon>Eukaryota</taxon>
        <taxon>Metazoa</taxon>
        <taxon>Chordata</taxon>
        <taxon>Craniata</taxon>
        <taxon>Vertebrata</taxon>
        <taxon>Euteleostomi</taxon>
        <taxon>Actinopterygii</taxon>
        <taxon>Neopterygii</taxon>
        <taxon>Teleostei</taxon>
        <taxon>Osteoglossocephala</taxon>
        <taxon>Osteoglossomorpha</taxon>
        <taxon>Osteoglossiformes</taxon>
        <taxon>Mormyridae</taxon>
        <taxon>Paramormyrops</taxon>
    </lineage>
</organism>
<keyword evidence="4" id="KW-1185">Reference proteome</keyword>
<protein>
    <recommendedName>
        <fullName evidence="2">CCHC-type domain-containing protein</fullName>
    </recommendedName>
</protein>
<dbReference type="PANTHER" id="PTHR46486:SF1">
    <property type="entry name" value="CCHC-TYPE DOMAIN-CONTAINING PROTEIN"/>
    <property type="match status" value="1"/>
</dbReference>
<evidence type="ECO:0000313" key="3">
    <source>
        <dbReference type="Ensembl" id="ENSPKIP00000037936.1"/>
    </source>
</evidence>
<proteinExistence type="predicted"/>